<organism evidence="1">
    <name type="scientific">Macrococcus psychrotolerans</name>
    <dbReference type="NCBI Taxonomy" id="3039389"/>
    <lineage>
        <taxon>Bacteria</taxon>
        <taxon>Bacillati</taxon>
        <taxon>Bacillota</taxon>
        <taxon>Bacilli</taxon>
        <taxon>Bacillales</taxon>
        <taxon>Staphylococcaceae</taxon>
        <taxon>Macrococcus</taxon>
    </lineage>
</organism>
<gene>
    <name evidence="1" type="ORF">KYI10_07735</name>
</gene>
<protein>
    <submittedName>
        <fullName evidence="1">Uncharacterized protein</fullName>
    </submittedName>
</protein>
<accession>A0AAT9P3T5</accession>
<evidence type="ECO:0000313" key="1">
    <source>
        <dbReference type="EMBL" id="QYA32274.1"/>
    </source>
</evidence>
<dbReference type="AlphaFoldDB" id="A0AAT9P3T5"/>
<dbReference type="EMBL" id="CP079955">
    <property type="protein sequence ID" value="QYA32274.1"/>
    <property type="molecule type" value="Genomic_DNA"/>
</dbReference>
<name>A0AAT9P3T5_9STAP</name>
<reference evidence="1" key="1">
    <citation type="submission" date="2021-07" db="EMBL/GenBank/DDBJ databases">
        <title>Prevalence and characterization of methicillin-resistant Macrococcus spp. in food producing animals and meat in Switzerland in 2019.</title>
        <authorList>
            <person name="Keller J.E."/>
            <person name="Schwendener S."/>
            <person name="Neuenschwander J."/>
            <person name="Overesch G."/>
            <person name="Perreten V."/>
        </authorList>
    </citation>
    <scope>NUCLEOTIDE SEQUENCE</scope>
    <source>
        <strain evidence="1">19Msa1099</strain>
    </source>
</reference>
<sequence length="55" mass="6474">MRKLQALKIALLIVILAEEIKRAKESKKVLVERDGFKQNYVDLVTKELSKQYDIR</sequence>
<proteinExistence type="predicted"/>